<reference evidence="11" key="1">
    <citation type="submission" date="2025-08" db="UniProtKB">
        <authorList>
            <consortium name="RefSeq"/>
        </authorList>
    </citation>
    <scope>IDENTIFICATION</scope>
</reference>
<evidence type="ECO:0000256" key="9">
    <source>
        <dbReference type="SAM" id="MobiDB-lite"/>
    </source>
</evidence>
<feature type="region of interest" description="Disordered" evidence="9">
    <location>
        <begin position="143"/>
        <end position="173"/>
    </location>
</feature>
<evidence type="ECO:0000256" key="5">
    <source>
        <dbReference type="ARBA" id="ARBA00022889"/>
    </source>
</evidence>
<dbReference type="KEGG" id="dqu:106746650"/>
<dbReference type="AlphaFoldDB" id="A0A6P3XKK3"/>
<dbReference type="GO" id="GO:0035735">
    <property type="term" value="P:intraciliary transport involved in cilium assembly"/>
    <property type="evidence" value="ECO:0007669"/>
    <property type="project" value="TreeGrafter"/>
</dbReference>
<feature type="compositionally biased region" description="Basic and acidic residues" evidence="9">
    <location>
        <begin position="143"/>
        <end position="160"/>
    </location>
</feature>
<protein>
    <submittedName>
        <fullName evidence="11">Afadin- and alpha-actinin-binding protein A-like</fullName>
    </submittedName>
</protein>
<dbReference type="InterPro" id="IPR021622">
    <property type="entry name" value="Afadin/alpha-actinin-bd"/>
</dbReference>
<keyword evidence="8" id="KW-0206">Cytoskeleton</keyword>
<evidence type="ECO:0000256" key="7">
    <source>
        <dbReference type="ARBA" id="ARBA00023054"/>
    </source>
</evidence>
<sequence length="266" mass="30630">MSVLPKCFHSNGNANVASTEQFDSKSDENVFCTKDNLEGCLHELSEEFLSFGIAPVIAPNHDDDMQSAESLKRLTVKIINSTWNLIHKHRSFMRLHDKTVLSNNRTCNDNVHLKNQVARLKEDLQKKEQALCETQAKESRLKDNLESVSRDLKHEKEETRKLRKQAQSKDVQHEHEVKRILTFNQKLQERLQKSAGTFVPQGKVLGKVEKDREKELASYKNTICRLEENSRQMLEEIHVLKETLMLHEDAIALQMAASGAWTDVEE</sequence>
<evidence type="ECO:0000256" key="4">
    <source>
        <dbReference type="ARBA" id="ARBA00022490"/>
    </source>
</evidence>
<comment type="similarity">
    <text evidence="3">Belongs to the ADIP family.</text>
</comment>
<organism evidence="10 11">
    <name type="scientific">Dinoponera quadriceps</name>
    <name type="common">South American ant</name>
    <dbReference type="NCBI Taxonomy" id="609295"/>
    <lineage>
        <taxon>Eukaryota</taxon>
        <taxon>Metazoa</taxon>
        <taxon>Ecdysozoa</taxon>
        <taxon>Arthropoda</taxon>
        <taxon>Hexapoda</taxon>
        <taxon>Insecta</taxon>
        <taxon>Pterygota</taxon>
        <taxon>Neoptera</taxon>
        <taxon>Endopterygota</taxon>
        <taxon>Hymenoptera</taxon>
        <taxon>Apocrita</taxon>
        <taxon>Aculeata</taxon>
        <taxon>Formicoidea</taxon>
        <taxon>Formicidae</taxon>
        <taxon>Ponerinae</taxon>
        <taxon>Ponerini</taxon>
        <taxon>Dinoponera</taxon>
    </lineage>
</organism>
<dbReference type="PANTHER" id="PTHR46507">
    <property type="entry name" value="AFADIN- AND ALPHA-ACTININ-BINDING PROTEIN"/>
    <property type="match status" value="1"/>
</dbReference>
<dbReference type="InterPro" id="IPR052300">
    <property type="entry name" value="Adhesion_Centrosome_assoc"/>
</dbReference>
<dbReference type="GO" id="GO:0034451">
    <property type="term" value="C:centriolar satellite"/>
    <property type="evidence" value="ECO:0007669"/>
    <property type="project" value="TreeGrafter"/>
</dbReference>
<dbReference type="GO" id="GO:0007155">
    <property type="term" value="P:cell adhesion"/>
    <property type="evidence" value="ECO:0007669"/>
    <property type="project" value="UniProtKB-KW"/>
</dbReference>
<dbReference type="GeneID" id="106746650"/>
<evidence type="ECO:0000256" key="6">
    <source>
        <dbReference type="ARBA" id="ARBA00022949"/>
    </source>
</evidence>
<evidence type="ECO:0000256" key="1">
    <source>
        <dbReference type="ARBA" id="ARBA00004282"/>
    </source>
</evidence>
<dbReference type="PANTHER" id="PTHR46507:SF4">
    <property type="entry name" value="SSX FAMILY MEMBER 2 INTERACTING PROTEIN"/>
    <property type="match status" value="1"/>
</dbReference>
<name>A0A6P3XKK3_DINQU</name>
<dbReference type="GO" id="GO:0036064">
    <property type="term" value="C:ciliary basal body"/>
    <property type="evidence" value="ECO:0007669"/>
    <property type="project" value="TreeGrafter"/>
</dbReference>
<evidence type="ECO:0000256" key="3">
    <source>
        <dbReference type="ARBA" id="ARBA00009291"/>
    </source>
</evidence>
<dbReference type="Pfam" id="PF11559">
    <property type="entry name" value="ADIP"/>
    <property type="match status" value="1"/>
</dbReference>
<keyword evidence="6" id="KW-0965">Cell junction</keyword>
<evidence type="ECO:0000256" key="2">
    <source>
        <dbReference type="ARBA" id="ARBA00004300"/>
    </source>
</evidence>
<proteinExistence type="inferred from homology"/>
<keyword evidence="5" id="KW-0130">Cell adhesion</keyword>
<gene>
    <name evidence="11" type="primary">LOC106746650</name>
</gene>
<dbReference type="OrthoDB" id="312015at2759"/>
<comment type="subcellular location">
    <subcellularLocation>
        <location evidence="1">Cell junction</location>
    </subcellularLocation>
    <subcellularLocation>
        <location evidence="2">Cytoplasm</location>
        <location evidence="2">Cytoskeleton</location>
        <location evidence="2">Microtubule organizing center</location>
        <location evidence="2">Centrosome</location>
    </subcellularLocation>
</comment>
<evidence type="ECO:0000313" key="10">
    <source>
        <dbReference type="Proteomes" id="UP000515204"/>
    </source>
</evidence>
<dbReference type="RefSeq" id="XP_014478935.1">
    <property type="nucleotide sequence ID" value="XM_014623449.1"/>
</dbReference>
<keyword evidence="7" id="KW-0175">Coiled coil</keyword>
<keyword evidence="10" id="KW-1185">Reference proteome</keyword>
<evidence type="ECO:0000256" key="8">
    <source>
        <dbReference type="ARBA" id="ARBA00023212"/>
    </source>
</evidence>
<dbReference type="GO" id="GO:0070161">
    <property type="term" value="C:anchoring junction"/>
    <property type="evidence" value="ECO:0007669"/>
    <property type="project" value="UniProtKB-SubCell"/>
</dbReference>
<keyword evidence="4" id="KW-0963">Cytoplasm</keyword>
<dbReference type="Proteomes" id="UP000515204">
    <property type="component" value="Unplaced"/>
</dbReference>
<accession>A0A6P3XKK3</accession>
<evidence type="ECO:0000313" key="11">
    <source>
        <dbReference type="RefSeq" id="XP_014478935.1"/>
    </source>
</evidence>